<comment type="caution">
    <text evidence="2">The sequence shown here is derived from an EMBL/GenBank/DDBJ whole genome shotgun (WGS) entry which is preliminary data.</text>
</comment>
<evidence type="ECO:0000313" key="2">
    <source>
        <dbReference type="EMBL" id="CAF1276675.1"/>
    </source>
</evidence>
<feature type="transmembrane region" description="Helical" evidence="1">
    <location>
        <begin position="96"/>
        <end position="123"/>
    </location>
</feature>
<dbReference type="EMBL" id="CAJOBA010039701">
    <property type="protein sequence ID" value="CAF4081795.1"/>
    <property type="molecule type" value="Genomic_DNA"/>
</dbReference>
<name>A0A8S2EYX6_9BILA</name>
<keyword evidence="1" id="KW-1133">Transmembrane helix</keyword>
<dbReference type="Proteomes" id="UP000677228">
    <property type="component" value="Unassembled WGS sequence"/>
</dbReference>
<evidence type="ECO:0000313" key="3">
    <source>
        <dbReference type="EMBL" id="CAF4081795.1"/>
    </source>
</evidence>
<organism evidence="2 4">
    <name type="scientific">Didymodactylos carnosus</name>
    <dbReference type="NCBI Taxonomy" id="1234261"/>
    <lineage>
        <taxon>Eukaryota</taxon>
        <taxon>Metazoa</taxon>
        <taxon>Spiralia</taxon>
        <taxon>Gnathifera</taxon>
        <taxon>Rotifera</taxon>
        <taxon>Eurotatoria</taxon>
        <taxon>Bdelloidea</taxon>
        <taxon>Philodinida</taxon>
        <taxon>Philodinidae</taxon>
        <taxon>Didymodactylos</taxon>
    </lineage>
</organism>
<dbReference type="Gene3D" id="2.60.120.260">
    <property type="entry name" value="Galactose-binding domain-like"/>
    <property type="match status" value="1"/>
</dbReference>
<keyword evidence="1" id="KW-0472">Membrane</keyword>
<keyword evidence="1" id="KW-0812">Transmembrane</keyword>
<accession>A0A8S2EYX6</accession>
<gene>
    <name evidence="2" type="ORF">OVA965_LOCUS27444</name>
    <name evidence="3" type="ORF">TMI583_LOCUS28189</name>
</gene>
<proteinExistence type="predicted"/>
<protein>
    <submittedName>
        <fullName evidence="2">Uncharacterized protein</fullName>
    </submittedName>
</protein>
<evidence type="ECO:0000313" key="4">
    <source>
        <dbReference type="Proteomes" id="UP000677228"/>
    </source>
</evidence>
<reference evidence="2" key="1">
    <citation type="submission" date="2021-02" db="EMBL/GenBank/DDBJ databases">
        <authorList>
            <person name="Nowell W R."/>
        </authorList>
    </citation>
    <scope>NUCLEOTIDE SEQUENCE</scope>
</reference>
<dbReference type="EMBL" id="CAJNOK010018139">
    <property type="protein sequence ID" value="CAF1276675.1"/>
    <property type="molecule type" value="Genomic_DNA"/>
</dbReference>
<sequence>LISSPNAGGWTQQQRPSWQAPTLSNLAKNTNRIYPSSSSSVASSVASVKSTARSTNSIAFKFDKRSVDENNFRQGTVGRSITEQGTKKFCTTKVKWAIGIVIGLLVLGGCIGGAVVGVTLAAASGGSTTTTTVSPVFAGTTITTTIATVLTSTSISTTISTTSVTMASTITIAATTTAATTTAATTTAATTISTTAGPICSATYVTMLWTASNVAASAWIQKNYTFTATQSQHSICFNLQNYGQWNLDDVFVSSNTTNLIVNSGFETGSYTPAWSMCGLCSTNDWTIDSTSMHSGSYSFKTVCGAPSAWLSQQFSTTVGTVYSVSFWAKNVWQTSPTIDIHIG</sequence>
<dbReference type="Proteomes" id="UP000682733">
    <property type="component" value="Unassembled WGS sequence"/>
</dbReference>
<evidence type="ECO:0000256" key="1">
    <source>
        <dbReference type="SAM" id="Phobius"/>
    </source>
</evidence>
<feature type="non-terminal residue" evidence="2">
    <location>
        <position position="1"/>
    </location>
</feature>
<dbReference type="AlphaFoldDB" id="A0A8S2EYX6"/>